<reference evidence="3" key="2">
    <citation type="submission" date="2020-11" db="EMBL/GenBank/DDBJ databases">
        <authorList>
            <person name="Cecchin M."/>
            <person name="Marcolungo L."/>
            <person name="Rossato M."/>
            <person name="Girolomoni L."/>
            <person name="Cosentino E."/>
            <person name="Cuine S."/>
            <person name="Li-Beisson Y."/>
            <person name="Delledonne M."/>
            <person name="Ballottari M."/>
        </authorList>
    </citation>
    <scope>NUCLEOTIDE SEQUENCE</scope>
    <source>
        <strain evidence="3">211/11P</strain>
        <tissue evidence="3">Whole cell</tissue>
    </source>
</reference>
<dbReference type="InterPro" id="IPR000953">
    <property type="entry name" value="Chromo/chromo_shadow_dom"/>
</dbReference>
<reference evidence="3" key="1">
    <citation type="journal article" date="2019" name="Plant J.">
        <title>Chlorella vulgaris genome assembly and annotation reveals the molecular basis for metabolic acclimation to high light conditions.</title>
        <authorList>
            <person name="Cecchin M."/>
            <person name="Marcolungo L."/>
            <person name="Rossato M."/>
            <person name="Girolomoni L."/>
            <person name="Cosentino E."/>
            <person name="Cuine S."/>
            <person name="Li-Beisson Y."/>
            <person name="Delledonne M."/>
            <person name="Ballottari M."/>
        </authorList>
    </citation>
    <scope>NUCLEOTIDE SEQUENCE</scope>
    <source>
        <strain evidence="3">211/11P</strain>
    </source>
</reference>
<dbReference type="EMBL" id="SIDB01000005">
    <property type="protein sequence ID" value="KAI3432782.1"/>
    <property type="molecule type" value="Genomic_DNA"/>
</dbReference>
<protein>
    <recommendedName>
        <fullName evidence="2">Chromo domain-containing protein</fullName>
    </recommendedName>
</protein>
<dbReference type="Proteomes" id="UP001055712">
    <property type="component" value="Unassembled WGS sequence"/>
</dbReference>
<evidence type="ECO:0000313" key="4">
    <source>
        <dbReference type="Proteomes" id="UP001055712"/>
    </source>
</evidence>
<feature type="domain" description="Chromo" evidence="2">
    <location>
        <begin position="63"/>
        <end position="122"/>
    </location>
</feature>
<dbReference type="AlphaFoldDB" id="A0A9D4TSZ8"/>
<gene>
    <name evidence="3" type="ORF">D9Q98_010367</name>
</gene>
<dbReference type="InterPro" id="IPR016197">
    <property type="entry name" value="Chromo-like_dom_sf"/>
</dbReference>
<organism evidence="3 4">
    <name type="scientific">Chlorella vulgaris</name>
    <name type="common">Green alga</name>
    <dbReference type="NCBI Taxonomy" id="3077"/>
    <lineage>
        <taxon>Eukaryota</taxon>
        <taxon>Viridiplantae</taxon>
        <taxon>Chlorophyta</taxon>
        <taxon>core chlorophytes</taxon>
        <taxon>Trebouxiophyceae</taxon>
        <taxon>Chlorellales</taxon>
        <taxon>Chlorellaceae</taxon>
        <taxon>Chlorella clade</taxon>
        <taxon>Chlorella</taxon>
    </lineage>
</organism>
<evidence type="ECO:0000259" key="2">
    <source>
        <dbReference type="PROSITE" id="PS50013"/>
    </source>
</evidence>
<evidence type="ECO:0000256" key="1">
    <source>
        <dbReference type="SAM" id="MobiDB-lite"/>
    </source>
</evidence>
<sequence length="166" mass="18196">MVHRRNSCQADDIPHAAVDASRRSCQPDVSSNEWGGEELPGCQLASNRVHDTTGNGADDQAEFTVEAFVARRRVQTSLQYLVKWQGYELVGQEAAYSWQWASELSADLDQGTYRRMVRQWRQAQRDPTGGSSDDTASEVSSSRSLGGSPEAAHAVVAQRASALPSR</sequence>
<accession>A0A9D4TSZ8</accession>
<name>A0A9D4TSZ8_CHLVU</name>
<dbReference type="PROSITE" id="PS50013">
    <property type="entry name" value="CHROMO_2"/>
    <property type="match status" value="1"/>
</dbReference>
<dbReference type="Gene3D" id="2.40.50.40">
    <property type="match status" value="1"/>
</dbReference>
<dbReference type="OrthoDB" id="521026at2759"/>
<comment type="caution">
    <text evidence="3">The sequence shown here is derived from an EMBL/GenBank/DDBJ whole genome shotgun (WGS) entry which is preliminary data.</text>
</comment>
<dbReference type="CDD" id="cd00024">
    <property type="entry name" value="CD_CSD"/>
    <property type="match status" value="1"/>
</dbReference>
<feature type="compositionally biased region" description="Low complexity" evidence="1">
    <location>
        <begin position="131"/>
        <end position="166"/>
    </location>
</feature>
<evidence type="ECO:0000313" key="3">
    <source>
        <dbReference type="EMBL" id="KAI3432782.1"/>
    </source>
</evidence>
<dbReference type="SUPFAM" id="SSF54160">
    <property type="entry name" value="Chromo domain-like"/>
    <property type="match status" value="1"/>
</dbReference>
<proteinExistence type="predicted"/>
<keyword evidence="4" id="KW-1185">Reference proteome</keyword>
<feature type="region of interest" description="Disordered" evidence="1">
    <location>
        <begin position="119"/>
        <end position="166"/>
    </location>
</feature>